<dbReference type="PANTHER" id="PTHR43649:SF33">
    <property type="entry name" value="POLYGALACTURONAN_RHAMNOGALACTURONAN-BINDING PROTEIN YTCQ"/>
    <property type="match status" value="1"/>
</dbReference>
<evidence type="ECO:0000256" key="6">
    <source>
        <dbReference type="SAM" id="SignalP"/>
    </source>
</evidence>
<dbReference type="SUPFAM" id="SSF53850">
    <property type="entry name" value="Periplasmic binding protein-like II"/>
    <property type="match status" value="1"/>
</dbReference>
<evidence type="ECO:0000256" key="5">
    <source>
        <dbReference type="ARBA" id="ARBA00023288"/>
    </source>
</evidence>
<dbReference type="InterPro" id="IPR006059">
    <property type="entry name" value="SBP"/>
</dbReference>
<dbReference type="Pfam" id="PF01547">
    <property type="entry name" value="SBP_bac_1"/>
    <property type="match status" value="1"/>
</dbReference>
<name>A0A8J2ZQJ5_9BACL</name>
<evidence type="ECO:0000313" key="7">
    <source>
        <dbReference type="EMBL" id="GGH73376.1"/>
    </source>
</evidence>
<protein>
    <submittedName>
        <fullName evidence="7">Uncharacterized protein</fullName>
    </submittedName>
</protein>
<evidence type="ECO:0000256" key="3">
    <source>
        <dbReference type="ARBA" id="ARBA00023136"/>
    </source>
</evidence>
<proteinExistence type="predicted"/>
<gene>
    <name evidence="7" type="ORF">GCM10007096_00550</name>
</gene>
<reference evidence="7" key="2">
    <citation type="submission" date="2020-09" db="EMBL/GenBank/DDBJ databases">
        <authorList>
            <person name="Sun Q."/>
            <person name="Zhou Y."/>
        </authorList>
    </citation>
    <scope>NUCLEOTIDE SEQUENCE</scope>
    <source>
        <strain evidence="7">CGMCC 1.12777</strain>
    </source>
</reference>
<organism evidence="7 8">
    <name type="scientific">Pullulanibacillus pueri</name>
    <dbReference type="NCBI Taxonomy" id="1437324"/>
    <lineage>
        <taxon>Bacteria</taxon>
        <taxon>Bacillati</taxon>
        <taxon>Bacillota</taxon>
        <taxon>Bacilli</taxon>
        <taxon>Bacillales</taxon>
        <taxon>Sporolactobacillaceae</taxon>
        <taxon>Pullulanibacillus</taxon>
    </lineage>
</organism>
<evidence type="ECO:0000313" key="8">
    <source>
        <dbReference type="Proteomes" id="UP000656813"/>
    </source>
</evidence>
<evidence type="ECO:0000256" key="4">
    <source>
        <dbReference type="ARBA" id="ARBA00023139"/>
    </source>
</evidence>
<keyword evidence="5" id="KW-0449">Lipoprotein</keyword>
<sequence>MMKRKGLSLFALLLVICLGLSGCSSSGSQSTSSDGSGKKQTLVVWTFFDQVKLLAKQFEKSHPNVDVQVKVFPGDQYKTKLQTALQTKTNVPDVFDLERGYISSFINTPFVADLSDMGGDKLVKDMVPYVADLGKDDDGHVKAVADSSSPIGLWYHRKAAKKWLGTDDPDKISAMINSWDKIITLGKKVYKESNGKVHLLDSTGSIYDMEKYQMQPWVKNNVFQIDSKWNDVLNTMRTVRQENVDAKLAGSSPGWGSALNNYDPAGKAIMFGVPSWATMDVDTKDGKADGQFGVAKAPVGSYDGGTYRAIYANTSKKKLAYEFVQFDASEKWQNYNLKNTGNMPSLLSVYDQNADSYTPPMYGDQKVLNMYKDISEQIPAAPAGKYTADINSTFGGIVTDMLNKGKSNQWAFDQLKEKVKESYPEFKFK</sequence>
<dbReference type="EMBL" id="BMFV01000001">
    <property type="protein sequence ID" value="GGH73376.1"/>
    <property type="molecule type" value="Genomic_DNA"/>
</dbReference>
<dbReference type="InterPro" id="IPR050490">
    <property type="entry name" value="Bact_solute-bd_prot1"/>
</dbReference>
<accession>A0A8J2ZQJ5</accession>
<feature type="signal peptide" evidence="6">
    <location>
        <begin position="1"/>
        <end position="26"/>
    </location>
</feature>
<reference evidence="7" key="1">
    <citation type="journal article" date="2014" name="Int. J. Syst. Evol. Microbiol.">
        <title>Complete genome sequence of Corynebacterium casei LMG S-19264T (=DSM 44701T), isolated from a smear-ripened cheese.</title>
        <authorList>
            <consortium name="US DOE Joint Genome Institute (JGI-PGF)"/>
            <person name="Walter F."/>
            <person name="Albersmeier A."/>
            <person name="Kalinowski J."/>
            <person name="Ruckert C."/>
        </authorList>
    </citation>
    <scope>NUCLEOTIDE SEQUENCE</scope>
    <source>
        <strain evidence="7">CGMCC 1.12777</strain>
    </source>
</reference>
<keyword evidence="1" id="KW-1003">Cell membrane</keyword>
<dbReference type="PANTHER" id="PTHR43649">
    <property type="entry name" value="ARABINOSE-BINDING PROTEIN-RELATED"/>
    <property type="match status" value="1"/>
</dbReference>
<evidence type="ECO:0000256" key="2">
    <source>
        <dbReference type="ARBA" id="ARBA00022729"/>
    </source>
</evidence>
<keyword evidence="4" id="KW-0564">Palmitate</keyword>
<dbReference type="AlphaFoldDB" id="A0A8J2ZQJ5"/>
<evidence type="ECO:0000256" key="1">
    <source>
        <dbReference type="ARBA" id="ARBA00022475"/>
    </source>
</evidence>
<dbReference type="Proteomes" id="UP000656813">
    <property type="component" value="Unassembled WGS sequence"/>
</dbReference>
<keyword evidence="2 6" id="KW-0732">Signal</keyword>
<dbReference type="PROSITE" id="PS51257">
    <property type="entry name" value="PROKAR_LIPOPROTEIN"/>
    <property type="match status" value="1"/>
</dbReference>
<feature type="chain" id="PRO_5039415622" evidence="6">
    <location>
        <begin position="27"/>
        <end position="429"/>
    </location>
</feature>
<comment type="caution">
    <text evidence="7">The sequence shown here is derived from an EMBL/GenBank/DDBJ whole genome shotgun (WGS) entry which is preliminary data.</text>
</comment>
<keyword evidence="3" id="KW-0472">Membrane</keyword>
<keyword evidence="8" id="KW-1185">Reference proteome</keyword>
<dbReference type="Gene3D" id="3.40.190.10">
    <property type="entry name" value="Periplasmic binding protein-like II"/>
    <property type="match status" value="1"/>
</dbReference>